<evidence type="ECO:0000313" key="3">
    <source>
        <dbReference type="Proteomes" id="UP000800093"/>
    </source>
</evidence>
<name>A0A9P4K052_9PLEO</name>
<organism evidence="2 3">
    <name type="scientific">Lojkania enalia</name>
    <dbReference type="NCBI Taxonomy" id="147567"/>
    <lineage>
        <taxon>Eukaryota</taxon>
        <taxon>Fungi</taxon>
        <taxon>Dikarya</taxon>
        <taxon>Ascomycota</taxon>
        <taxon>Pezizomycotina</taxon>
        <taxon>Dothideomycetes</taxon>
        <taxon>Pleosporomycetidae</taxon>
        <taxon>Pleosporales</taxon>
        <taxon>Pleosporales incertae sedis</taxon>
        <taxon>Lojkania</taxon>
    </lineage>
</organism>
<dbReference type="AlphaFoldDB" id="A0A9P4K052"/>
<protein>
    <submittedName>
        <fullName evidence="2">Uncharacterized protein</fullName>
    </submittedName>
</protein>
<evidence type="ECO:0000313" key="2">
    <source>
        <dbReference type="EMBL" id="KAF2258258.1"/>
    </source>
</evidence>
<gene>
    <name evidence="2" type="ORF">CC78DRAFT_587365</name>
</gene>
<sequence>MSRKFLSIFCLLSIPLPSFATPLPFHQVYYNAMKDVWKISDLNLHFMTEYTGLPNNVWPDGMKFPSSIVFGINMLDANYTCTTTWPKGLLPNSTAVCAEKEKEKSRKKRQERVDSTMSSGRYAVEFGMRQRYEAPEYRPEMHFVLGVRRTKSTVGGEMARRDVWYGETVVSALEQDISCTLGAPFDGMRCKSIRAEEIEAEMVV</sequence>
<reference evidence="3" key="1">
    <citation type="journal article" date="2020" name="Stud. Mycol.">
        <title>101 Dothideomycetes genomes: A test case for predicting lifestyles and emergence of pathogens.</title>
        <authorList>
            <person name="Haridas S."/>
            <person name="Albert R."/>
            <person name="Binder M."/>
            <person name="Bloem J."/>
            <person name="LaButti K."/>
            <person name="Salamov A."/>
            <person name="Andreopoulos B."/>
            <person name="Baker S."/>
            <person name="Barry K."/>
            <person name="Bills G."/>
            <person name="Bluhm B."/>
            <person name="Cannon C."/>
            <person name="Castanera R."/>
            <person name="Culley D."/>
            <person name="Daum C."/>
            <person name="Ezra D."/>
            <person name="Gonzalez J."/>
            <person name="Henrissat B."/>
            <person name="Kuo A."/>
            <person name="Liang C."/>
            <person name="Lipzen A."/>
            <person name="Lutzoni F."/>
            <person name="Magnuson J."/>
            <person name="Mondo S."/>
            <person name="Nolan M."/>
            <person name="Ohm R."/>
            <person name="Pangilinan J."/>
            <person name="Park H.-J."/>
            <person name="Ramirez L."/>
            <person name="Alfaro M."/>
            <person name="Sun H."/>
            <person name="Tritt A."/>
            <person name="Yoshinaga Y."/>
            <person name="Zwiers L.-H."/>
            <person name="Turgeon B."/>
            <person name="Goodwin S."/>
            <person name="Spatafora J."/>
            <person name="Crous P."/>
            <person name="Grigoriev I."/>
        </authorList>
    </citation>
    <scope>NUCLEOTIDE SEQUENCE [LARGE SCALE GENOMIC DNA]</scope>
    <source>
        <strain evidence="3">CBS 304.66</strain>
    </source>
</reference>
<dbReference type="Proteomes" id="UP000800093">
    <property type="component" value="Unassembled WGS sequence"/>
</dbReference>
<accession>A0A9P4K052</accession>
<comment type="caution">
    <text evidence="2">The sequence shown here is derived from an EMBL/GenBank/DDBJ whole genome shotgun (WGS) entry which is preliminary data.</text>
</comment>
<feature type="chain" id="PRO_5040219468" evidence="1">
    <location>
        <begin position="21"/>
        <end position="204"/>
    </location>
</feature>
<dbReference type="EMBL" id="ML986774">
    <property type="protein sequence ID" value="KAF2258258.1"/>
    <property type="molecule type" value="Genomic_DNA"/>
</dbReference>
<dbReference type="OrthoDB" id="3922703at2759"/>
<evidence type="ECO:0000256" key="1">
    <source>
        <dbReference type="SAM" id="SignalP"/>
    </source>
</evidence>
<keyword evidence="1" id="KW-0732">Signal</keyword>
<proteinExistence type="predicted"/>
<feature type="signal peptide" evidence="1">
    <location>
        <begin position="1"/>
        <end position="20"/>
    </location>
</feature>
<keyword evidence="3" id="KW-1185">Reference proteome</keyword>